<protein>
    <submittedName>
        <fullName evidence="1">Uncharacterized protein</fullName>
    </submittedName>
</protein>
<gene>
    <name evidence="1" type="ORF">FSPOR_10541</name>
</gene>
<comment type="caution">
    <text evidence="1">The sequence shown here is derived from an EMBL/GenBank/DDBJ whole genome shotgun (WGS) entry which is preliminary data.</text>
</comment>
<evidence type="ECO:0000313" key="1">
    <source>
        <dbReference type="EMBL" id="RGP60574.1"/>
    </source>
</evidence>
<reference evidence="1 2" key="1">
    <citation type="journal article" date="2018" name="PLoS Pathog.">
        <title>Evolution of structural diversity of trichothecenes, a family of toxins produced by plant pathogenic and entomopathogenic fungi.</title>
        <authorList>
            <person name="Proctor R.H."/>
            <person name="McCormick S.P."/>
            <person name="Kim H.S."/>
            <person name="Cardoza R.E."/>
            <person name="Stanley A.M."/>
            <person name="Lindo L."/>
            <person name="Kelly A."/>
            <person name="Brown D.W."/>
            <person name="Lee T."/>
            <person name="Vaughan M.M."/>
            <person name="Alexander N.J."/>
            <person name="Busman M."/>
            <person name="Gutierrez S."/>
        </authorList>
    </citation>
    <scope>NUCLEOTIDE SEQUENCE [LARGE SCALE GENOMIC DNA]</scope>
    <source>
        <strain evidence="1 2">NRRL 3299</strain>
    </source>
</reference>
<name>A0A395RKD9_FUSSP</name>
<sequence length="76" mass="8439">MGNCLCRASDDNDSGYLRTAADVRNWQKDVRPNSPVCSEPPPYQPSEAVPVIVQDDEIYPAKKVEDMPAEPTKAYV</sequence>
<evidence type="ECO:0000313" key="2">
    <source>
        <dbReference type="Proteomes" id="UP000266152"/>
    </source>
</evidence>
<dbReference type="EMBL" id="PXOF01000184">
    <property type="protein sequence ID" value="RGP60574.1"/>
    <property type="molecule type" value="Genomic_DNA"/>
</dbReference>
<accession>A0A395RKD9</accession>
<dbReference type="Proteomes" id="UP000266152">
    <property type="component" value="Unassembled WGS sequence"/>
</dbReference>
<keyword evidence="2" id="KW-1185">Reference proteome</keyword>
<proteinExistence type="predicted"/>
<organism evidence="1 2">
    <name type="scientific">Fusarium sporotrichioides</name>
    <dbReference type="NCBI Taxonomy" id="5514"/>
    <lineage>
        <taxon>Eukaryota</taxon>
        <taxon>Fungi</taxon>
        <taxon>Dikarya</taxon>
        <taxon>Ascomycota</taxon>
        <taxon>Pezizomycotina</taxon>
        <taxon>Sordariomycetes</taxon>
        <taxon>Hypocreomycetidae</taxon>
        <taxon>Hypocreales</taxon>
        <taxon>Nectriaceae</taxon>
        <taxon>Fusarium</taxon>
    </lineage>
</organism>
<dbReference type="AlphaFoldDB" id="A0A395RKD9"/>